<dbReference type="AlphaFoldDB" id="A0AAV5JQV7"/>
<dbReference type="EMBL" id="BPVZ01000047">
    <property type="protein sequence ID" value="GKV17049.1"/>
    <property type="molecule type" value="Genomic_DNA"/>
</dbReference>
<evidence type="ECO:0000313" key="2">
    <source>
        <dbReference type="EMBL" id="GKV17049.1"/>
    </source>
</evidence>
<sequence>MRHMEVTYFIEMNEDFFYLCRDAIDDAESINFEVDAIRTHLLNLVKAYLGKTEFGMAGGDIAESLDEQIKKQAKHVEEVEKSLAKMKELVLKLEKGLLLAKAYLKSLNQEKEHLSSNGLAKLRQTCIETAKAFRDELGPFLS</sequence>
<organism evidence="2 3">
    <name type="scientific">Rubroshorea leprosula</name>
    <dbReference type="NCBI Taxonomy" id="152421"/>
    <lineage>
        <taxon>Eukaryota</taxon>
        <taxon>Viridiplantae</taxon>
        <taxon>Streptophyta</taxon>
        <taxon>Embryophyta</taxon>
        <taxon>Tracheophyta</taxon>
        <taxon>Spermatophyta</taxon>
        <taxon>Magnoliopsida</taxon>
        <taxon>eudicotyledons</taxon>
        <taxon>Gunneridae</taxon>
        <taxon>Pentapetalae</taxon>
        <taxon>rosids</taxon>
        <taxon>malvids</taxon>
        <taxon>Malvales</taxon>
        <taxon>Dipterocarpaceae</taxon>
        <taxon>Rubroshorea</taxon>
    </lineage>
</organism>
<keyword evidence="1" id="KW-0175">Coiled coil</keyword>
<proteinExistence type="predicted"/>
<evidence type="ECO:0000256" key="1">
    <source>
        <dbReference type="SAM" id="Coils"/>
    </source>
</evidence>
<keyword evidence="3" id="KW-1185">Reference proteome</keyword>
<dbReference type="Proteomes" id="UP001054252">
    <property type="component" value="Unassembled WGS sequence"/>
</dbReference>
<evidence type="ECO:0000313" key="3">
    <source>
        <dbReference type="Proteomes" id="UP001054252"/>
    </source>
</evidence>
<reference evidence="2 3" key="1">
    <citation type="journal article" date="2021" name="Commun. Biol.">
        <title>The genome of Shorea leprosula (Dipterocarpaceae) highlights the ecological relevance of drought in aseasonal tropical rainforests.</title>
        <authorList>
            <person name="Ng K.K.S."/>
            <person name="Kobayashi M.J."/>
            <person name="Fawcett J.A."/>
            <person name="Hatakeyama M."/>
            <person name="Paape T."/>
            <person name="Ng C.H."/>
            <person name="Ang C.C."/>
            <person name="Tnah L.H."/>
            <person name="Lee C.T."/>
            <person name="Nishiyama T."/>
            <person name="Sese J."/>
            <person name="O'Brien M.J."/>
            <person name="Copetti D."/>
            <person name="Mohd Noor M.I."/>
            <person name="Ong R.C."/>
            <person name="Putra M."/>
            <person name="Sireger I.Z."/>
            <person name="Indrioko S."/>
            <person name="Kosugi Y."/>
            <person name="Izuno A."/>
            <person name="Isagi Y."/>
            <person name="Lee S.L."/>
            <person name="Shimizu K.K."/>
        </authorList>
    </citation>
    <scope>NUCLEOTIDE SEQUENCE [LARGE SCALE GENOMIC DNA]</scope>
    <source>
        <strain evidence="2">214</strain>
    </source>
</reference>
<name>A0AAV5JQV7_9ROSI</name>
<protein>
    <submittedName>
        <fullName evidence="2">Uncharacterized protein</fullName>
    </submittedName>
</protein>
<accession>A0AAV5JQV7</accession>
<gene>
    <name evidence="2" type="ORF">SLEP1_g27602</name>
</gene>
<comment type="caution">
    <text evidence="2">The sequence shown here is derived from an EMBL/GenBank/DDBJ whole genome shotgun (WGS) entry which is preliminary data.</text>
</comment>
<feature type="coiled-coil region" evidence="1">
    <location>
        <begin position="62"/>
        <end position="96"/>
    </location>
</feature>